<evidence type="ECO:0000313" key="2">
    <source>
        <dbReference type="EMBL" id="SJM96006.1"/>
    </source>
</evidence>
<keyword evidence="1" id="KW-0732">Signal</keyword>
<sequence>MITLYAALAILLPPQATASIIKFEDVIPQAVVDATFGATYADISVTSNGFVFTGNPALGSEGLYLCPLGINQHNTSLALINANDRSIITFARQNGQPFGLISFYAGGRTRDFLPDLSVRSPYSVCTRIAIVGTLAAGGTVSTTVAVDGVAPYDWVKHIMPTSFVGLSSVTLTAQSVTGTSPEFLIDDIEVV</sequence>
<feature type="signal peptide" evidence="1">
    <location>
        <begin position="1"/>
        <end position="18"/>
    </location>
</feature>
<dbReference type="RefSeq" id="WP_087145027.1">
    <property type="nucleotide sequence ID" value="NZ_FUKI01000163.1"/>
</dbReference>
<feature type="chain" id="PRO_5012210181" evidence="1">
    <location>
        <begin position="19"/>
        <end position="191"/>
    </location>
</feature>
<evidence type="ECO:0000313" key="3">
    <source>
        <dbReference type="Proteomes" id="UP000195667"/>
    </source>
</evidence>
<proteinExistence type="predicted"/>
<evidence type="ECO:0000256" key="1">
    <source>
        <dbReference type="SAM" id="SignalP"/>
    </source>
</evidence>
<reference evidence="3" key="1">
    <citation type="submission" date="2017-02" db="EMBL/GenBank/DDBJ databases">
        <authorList>
            <person name="Daims H."/>
        </authorList>
    </citation>
    <scope>NUCLEOTIDE SEQUENCE [LARGE SCALE GENOMIC DNA]</scope>
</reference>
<protein>
    <submittedName>
        <fullName evidence="2">Uncharacterized protein</fullName>
    </submittedName>
</protein>
<name>A0A1R4HIE4_9GAMM</name>
<accession>A0A1R4HIE4</accession>
<gene>
    <name evidence="2" type="ORF">CRENPOLYSF1_830007</name>
</gene>
<dbReference type="AlphaFoldDB" id="A0A1R4HIE4"/>
<organism evidence="2 3">
    <name type="scientific">Crenothrix polyspora</name>
    <dbReference type="NCBI Taxonomy" id="360316"/>
    <lineage>
        <taxon>Bacteria</taxon>
        <taxon>Pseudomonadati</taxon>
        <taxon>Pseudomonadota</taxon>
        <taxon>Gammaproteobacteria</taxon>
        <taxon>Methylococcales</taxon>
        <taxon>Crenotrichaceae</taxon>
        <taxon>Crenothrix</taxon>
    </lineage>
</organism>
<dbReference type="EMBL" id="FUKI01000163">
    <property type="protein sequence ID" value="SJM96006.1"/>
    <property type="molecule type" value="Genomic_DNA"/>
</dbReference>
<keyword evidence="3" id="KW-1185">Reference proteome</keyword>
<dbReference type="Proteomes" id="UP000195667">
    <property type="component" value="Unassembled WGS sequence"/>
</dbReference>